<evidence type="ECO:0000313" key="1">
    <source>
        <dbReference type="EMBL" id="OOM74558.1"/>
    </source>
</evidence>
<dbReference type="EMBL" id="LZZM01000197">
    <property type="protein sequence ID" value="OOM74558.1"/>
    <property type="molecule type" value="Genomic_DNA"/>
</dbReference>
<accession>A0A1S8T9Z4</accession>
<dbReference type="Proteomes" id="UP000190890">
    <property type="component" value="Unassembled WGS sequence"/>
</dbReference>
<gene>
    <name evidence="1" type="ORF">CLPUN_37990</name>
</gene>
<reference evidence="1 2" key="1">
    <citation type="submission" date="2016-05" db="EMBL/GenBank/DDBJ databases">
        <title>Microbial solvent formation.</title>
        <authorList>
            <person name="Poehlein A."/>
            <person name="Montoya Solano J.D."/>
            <person name="Flitsch S."/>
            <person name="Krabben P."/>
            <person name="Duerre P."/>
            <person name="Daniel R."/>
        </authorList>
    </citation>
    <scope>NUCLEOTIDE SEQUENCE [LARGE SCALE GENOMIC DNA]</scope>
    <source>
        <strain evidence="1 2">DSM 2619</strain>
    </source>
</reference>
<dbReference type="STRING" id="29367.CLPUN_37990"/>
<dbReference type="AlphaFoldDB" id="A0A1S8T9Z4"/>
<name>A0A1S8T9Z4_9CLOT</name>
<keyword evidence="2" id="KW-1185">Reference proteome</keyword>
<dbReference type="RefSeq" id="WP_158078802.1">
    <property type="nucleotide sequence ID" value="NZ_LZZM01000197.1"/>
</dbReference>
<protein>
    <submittedName>
        <fullName evidence="1">Uncharacterized protein</fullName>
    </submittedName>
</protein>
<proteinExistence type="predicted"/>
<comment type="caution">
    <text evidence="1">The sequence shown here is derived from an EMBL/GenBank/DDBJ whole genome shotgun (WGS) entry which is preliminary data.</text>
</comment>
<evidence type="ECO:0000313" key="2">
    <source>
        <dbReference type="Proteomes" id="UP000190890"/>
    </source>
</evidence>
<sequence>MGKLAVYAAYKDKLNKDIADETRRLCLGGLTYQAALRKAKELYIGKERKRK</sequence>
<organism evidence="1 2">
    <name type="scientific">Clostridium puniceum</name>
    <dbReference type="NCBI Taxonomy" id="29367"/>
    <lineage>
        <taxon>Bacteria</taxon>
        <taxon>Bacillati</taxon>
        <taxon>Bacillota</taxon>
        <taxon>Clostridia</taxon>
        <taxon>Eubacteriales</taxon>
        <taxon>Clostridiaceae</taxon>
        <taxon>Clostridium</taxon>
    </lineage>
</organism>